<feature type="compositionally biased region" description="Low complexity" evidence="1">
    <location>
        <begin position="23"/>
        <end position="46"/>
    </location>
</feature>
<keyword evidence="2" id="KW-0812">Transmembrane</keyword>
<protein>
    <recommendedName>
        <fullName evidence="5">DUF5642 domain-containing protein</fullName>
    </recommendedName>
</protein>
<proteinExistence type="predicted"/>
<keyword evidence="4" id="KW-1185">Reference proteome</keyword>
<name>A0ABW7W682_9NOCA</name>
<sequence length="314" mass="32970">MASDNPDEWWQHSPEGQQKKSPSGQWQQQEYPSQGGQQGPGVQWGQTAGHAPQPAPQQGAWEVPPLGSGGYGGPPPKNNGPLIAVLVAVVVLVLIGVVGLVALQSRGSAENTAAGTSTEATASVRPSSSAPATSTTATTSALPSAGEPVLREGLVPVAVLGPTWQAGESTYTMAFKDWPFAFRAPGSWGCMKGSIDKIPDAQAWGCVDESNSAAGQKVNLILRKCPATCDAATQARFNADWFDQPDKARTFDDRTSYVETAANDEGKFTVDFSRFFAAEPGGGPVWQVGVYVESPPATKDVVLKTLNDIATQTQ</sequence>
<evidence type="ECO:0000313" key="4">
    <source>
        <dbReference type="Proteomes" id="UP001611494"/>
    </source>
</evidence>
<gene>
    <name evidence="3" type="ORF">ACH49Z_31060</name>
</gene>
<keyword evidence="2" id="KW-0472">Membrane</keyword>
<keyword evidence="2" id="KW-1133">Transmembrane helix</keyword>
<feature type="region of interest" description="Disordered" evidence="1">
    <location>
        <begin position="1"/>
        <end position="73"/>
    </location>
</feature>
<evidence type="ECO:0000256" key="1">
    <source>
        <dbReference type="SAM" id="MobiDB-lite"/>
    </source>
</evidence>
<organism evidence="3 4">
    <name type="scientific">Nocardia testacea</name>
    <dbReference type="NCBI Taxonomy" id="248551"/>
    <lineage>
        <taxon>Bacteria</taxon>
        <taxon>Bacillati</taxon>
        <taxon>Actinomycetota</taxon>
        <taxon>Actinomycetes</taxon>
        <taxon>Mycobacteriales</taxon>
        <taxon>Nocardiaceae</taxon>
        <taxon>Nocardia</taxon>
    </lineage>
</organism>
<feature type="transmembrane region" description="Helical" evidence="2">
    <location>
        <begin position="82"/>
        <end position="103"/>
    </location>
</feature>
<feature type="region of interest" description="Disordered" evidence="1">
    <location>
        <begin position="107"/>
        <end position="145"/>
    </location>
</feature>
<evidence type="ECO:0000256" key="2">
    <source>
        <dbReference type="SAM" id="Phobius"/>
    </source>
</evidence>
<dbReference type="EMBL" id="JBIRYL010000024">
    <property type="protein sequence ID" value="MFI2234297.1"/>
    <property type="molecule type" value="Genomic_DNA"/>
</dbReference>
<dbReference type="RefSeq" id="WP_397066979.1">
    <property type="nucleotide sequence ID" value="NZ_JBIRYL010000024.1"/>
</dbReference>
<evidence type="ECO:0008006" key="5">
    <source>
        <dbReference type="Google" id="ProtNLM"/>
    </source>
</evidence>
<comment type="caution">
    <text evidence="3">The sequence shown here is derived from an EMBL/GenBank/DDBJ whole genome shotgun (WGS) entry which is preliminary data.</text>
</comment>
<accession>A0ABW7W682</accession>
<reference evidence="3 4" key="1">
    <citation type="submission" date="2024-10" db="EMBL/GenBank/DDBJ databases">
        <title>The Natural Products Discovery Center: Release of the First 8490 Sequenced Strains for Exploring Actinobacteria Biosynthetic Diversity.</title>
        <authorList>
            <person name="Kalkreuter E."/>
            <person name="Kautsar S.A."/>
            <person name="Yang D."/>
            <person name="Bader C.D."/>
            <person name="Teijaro C.N."/>
            <person name="Fluegel L."/>
            <person name="Davis C.M."/>
            <person name="Simpson J.R."/>
            <person name="Lauterbach L."/>
            <person name="Steele A.D."/>
            <person name="Gui C."/>
            <person name="Meng S."/>
            <person name="Li G."/>
            <person name="Viehrig K."/>
            <person name="Ye F."/>
            <person name="Su P."/>
            <person name="Kiefer A.F."/>
            <person name="Nichols A."/>
            <person name="Cepeda A.J."/>
            <person name="Yan W."/>
            <person name="Fan B."/>
            <person name="Jiang Y."/>
            <person name="Adhikari A."/>
            <person name="Zheng C.-J."/>
            <person name="Schuster L."/>
            <person name="Cowan T.M."/>
            <person name="Smanski M.J."/>
            <person name="Chevrette M.G."/>
            <person name="De Carvalho L.P.S."/>
            <person name="Shen B."/>
        </authorList>
    </citation>
    <scope>NUCLEOTIDE SEQUENCE [LARGE SCALE GENOMIC DNA]</scope>
    <source>
        <strain evidence="3 4">NPDC019377</strain>
    </source>
</reference>
<dbReference type="Proteomes" id="UP001611494">
    <property type="component" value="Unassembled WGS sequence"/>
</dbReference>
<evidence type="ECO:0000313" key="3">
    <source>
        <dbReference type="EMBL" id="MFI2234297.1"/>
    </source>
</evidence>